<dbReference type="FunFam" id="3.40.50.1820:FF:000037">
    <property type="entry name" value="Lysosomal thioesterase PPT2 homolog"/>
    <property type="match status" value="1"/>
</dbReference>
<keyword evidence="5" id="KW-0325">Glycoprotein</keyword>
<dbReference type="EMBL" id="MRZV01000696">
    <property type="protein sequence ID" value="PIK45671.1"/>
    <property type="molecule type" value="Genomic_DNA"/>
</dbReference>
<keyword evidence="10" id="KW-1133">Transmembrane helix</keyword>
<dbReference type="Gene3D" id="3.40.50.1820">
    <property type="entry name" value="alpha/beta hydrolase"/>
    <property type="match status" value="1"/>
</dbReference>
<dbReference type="OrthoDB" id="155976at2759"/>
<keyword evidence="10" id="KW-0812">Transmembrane</keyword>
<gene>
    <name evidence="11" type="ORF">BSL78_17468</name>
</gene>
<evidence type="ECO:0000256" key="8">
    <source>
        <dbReference type="ARBA" id="ARBA00093223"/>
    </source>
</evidence>
<keyword evidence="12" id="KW-1185">Reference proteome</keyword>
<dbReference type="PANTHER" id="PTHR11247">
    <property type="entry name" value="PALMITOYL-PROTEIN THIOESTERASE/DOLICHYLDIPHOSPHATASE 1"/>
    <property type="match status" value="1"/>
</dbReference>
<evidence type="ECO:0000256" key="1">
    <source>
        <dbReference type="ARBA" id="ARBA00004371"/>
    </source>
</evidence>
<dbReference type="InterPro" id="IPR029058">
    <property type="entry name" value="AB_hydrolase_fold"/>
</dbReference>
<organism evidence="11 12">
    <name type="scientific">Stichopus japonicus</name>
    <name type="common">Sea cucumber</name>
    <dbReference type="NCBI Taxonomy" id="307972"/>
    <lineage>
        <taxon>Eukaryota</taxon>
        <taxon>Metazoa</taxon>
        <taxon>Echinodermata</taxon>
        <taxon>Eleutherozoa</taxon>
        <taxon>Echinozoa</taxon>
        <taxon>Holothuroidea</taxon>
        <taxon>Aspidochirotacea</taxon>
        <taxon>Aspidochirotida</taxon>
        <taxon>Stichopodidae</taxon>
        <taxon>Apostichopus</taxon>
    </lineage>
</organism>
<keyword evidence="3" id="KW-0732">Signal</keyword>
<dbReference type="STRING" id="307972.A0A2G8KCF1"/>
<evidence type="ECO:0000256" key="2">
    <source>
        <dbReference type="ARBA" id="ARBA00010758"/>
    </source>
</evidence>
<evidence type="ECO:0000256" key="5">
    <source>
        <dbReference type="ARBA" id="ARBA00023180"/>
    </source>
</evidence>
<dbReference type="GO" id="GO:0098599">
    <property type="term" value="F:palmitoyl hydrolase activity"/>
    <property type="evidence" value="ECO:0007669"/>
    <property type="project" value="UniProtKB-ARBA"/>
</dbReference>
<evidence type="ECO:0000313" key="11">
    <source>
        <dbReference type="EMBL" id="PIK45671.1"/>
    </source>
</evidence>
<feature type="transmembrane region" description="Helical" evidence="10">
    <location>
        <begin position="7"/>
        <end position="24"/>
    </location>
</feature>
<sequence length="300" mass="34262">MKIFSPLDVGFFLASLLYVIYFGSCYRLQATTQYRPVVIIHGVLDNAGTMNTLQTMIQKAHPGTNVTALNLYPDEKSLKPLWPQVKDFGDALIQIMKDAQDGINIICYSQGGVICRGVLSTIPDHNVNTFIALSSPLMGQFGDTNVFKFVPPEFRKEIYKFCYGSIGQDHLSVCQYWNDPQHQDLFIEKSVFLAVLNNQTTNVNSTEWKKNFIRIKNLVMISGPDDGVITPWQSSHFAFFDEDLNVVEMENQTVYKEDYFGLQTLHKRGALQKCIMSGVEHTHWHSNQTVFDNCIEPWLW</sequence>
<evidence type="ECO:0000256" key="10">
    <source>
        <dbReference type="SAM" id="Phobius"/>
    </source>
</evidence>
<comment type="catalytic activity">
    <reaction evidence="8">
        <text>S-hexadecanoyl-N-acetylcysteamine + H2O = N-acetylcysteamine + hexadecanoate + H(+)</text>
        <dbReference type="Rhea" id="RHEA:84099"/>
        <dbReference type="ChEBI" id="CHEBI:7896"/>
        <dbReference type="ChEBI" id="CHEBI:15377"/>
        <dbReference type="ChEBI" id="CHEBI:15378"/>
        <dbReference type="ChEBI" id="CHEBI:74410"/>
        <dbReference type="ChEBI" id="CHEBI:233601"/>
    </reaction>
</comment>
<dbReference type="EC" id="3.1.2.2" evidence="7"/>
<evidence type="ECO:0000256" key="4">
    <source>
        <dbReference type="ARBA" id="ARBA00022801"/>
    </source>
</evidence>
<name>A0A2G8KCF1_STIJA</name>
<comment type="subcellular location">
    <subcellularLocation>
        <location evidence="1">Lysosome</location>
    </subcellularLocation>
</comment>
<proteinExistence type="inferred from homology"/>
<dbReference type="Pfam" id="PF02089">
    <property type="entry name" value="Palm_thioest"/>
    <property type="match status" value="1"/>
</dbReference>
<keyword evidence="4" id="KW-0378">Hydrolase</keyword>
<keyword evidence="10" id="KW-0472">Membrane</keyword>
<dbReference type="PANTHER" id="PTHR11247:SF27">
    <property type="entry name" value="LYSOSOMAL THIOESTERASE PPT2"/>
    <property type="match status" value="1"/>
</dbReference>
<evidence type="ECO:0000256" key="9">
    <source>
        <dbReference type="ARBA" id="ARBA00093353"/>
    </source>
</evidence>
<keyword evidence="6" id="KW-0458">Lysosome</keyword>
<comment type="similarity">
    <text evidence="2">Belongs to the palmitoyl-protein thioesterase family.</text>
</comment>
<evidence type="ECO:0000256" key="6">
    <source>
        <dbReference type="ARBA" id="ARBA00023228"/>
    </source>
</evidence>
<evidence type="ECO:0000313" key="12">
    <source>
        <dbReference type="Proteomes" id="UP000230750"/>
    </source>
</evidence>
<dbReference type="GO" id="GO:0016790">
    <property type="term" value="F:thiolester hydrolase activity"/>
    <property type="evidence" value="ECO:0007669"/>
    <property type="project" value="TreeGrafter"/>
</dbReference>
<reference evidence="11 12" key="1">
    <citation type="journal article" date="2017" name="PLoS Biol.">
        <title>The sea cucumber genome provides insights into morphological evolution and visceral regeneration.</title>
        <authorList>
            <person name="Zhang X."/>
            <person name="Sun L."/>
            <person name="Yuan J."/>
            <person name="Sun Y."/>
            <person name="Gao Y."/>
            <person name="Zhang L."/>
            <person name="Li S."/>
            <person name="Dai H."/>
            <person name="Hamel J.F."/>
            <person name="Liu C."/>
            <person name="Yu Y."/>
            <person name="Liu S."/>
            <person name="Lin W."/>
            <person name="Guo K."/>
            <person name="Jin S."/>
            <person name="Xu P."/>
            <person name="Storey K.B."/>
            <person name="Huan P."/>
            <person name="Zhang T."/>
            <person name="Zhou Y."/>
            <person name="Zhang J."/>
            <person name="Lin C."/>
            <person name="Li X."/>
            <person name="Xing L."/>
            <person name="Huo D."/>
            <person name="Sun M."/>
            <person name="Wang L."/>
            <person name="Mercier A."/>
            <person name="Li F."/>
            <person name="Yang H."/>
            <person name="Xiang J."/>
        </authorList>
    </citation>
    <scope>NUCLEOTIDE SEQUENCE [LARGE SCALE GENOMIC DNA]</scope>
    <source>
        <strain evidence="11">Shaxun</strain>
        <tissue evidence="11">Muscle</tissue>
    </source>
</reference>
<accession>A0A2G8KCF1</accession>
<comment type="function">
    <text evidence="9">Catalyzes the cleavage of thioester bonds from S-palmitoyl-CoA or S-palmitoyl-N-acetylcysteamine (unbranched structures) but does not have activity against palmitoylcysteine or palmitoylated proteins, branched structures or bulky head groups. Conversely, hydrolyzes both long and short chain fatty acyl-CoA substrate.</text>
</comment>
<comment type="caution">
    <text evidence="11">The sequence shown here is derived from an EMBL/GenBank/DDBJ whole genome shotgun (WGS) entry which is preliminary data.</text>
</comment>
<evidence type="ECO:0000256" key="3">
    <source>
        <dbReference type="ARBA" id="ARBA00022729"/>
    </source>
</evidence>
<dbReference type="AlphaFoldDB" id="A0A2G8KCF1"/>
<dbReference type="Proteomes" id="UP000230750">
    <property type="component" value="Unassembled WGS sequence"/>
</dbReference>
<dbReference type="SUPFAM" id="SSF53474">
    <property type="entry name" value="alpha/beta-Hydrolases"/>
    <property type="match status" value="1"/>
</dbReference>
<evidence type="ECO:0000256" key="7">
    <source>
        <dbReference type="ARBA" id="ARBA00038848"/>
    </source>
</evidence>
<protein>
    <recommendedName>
        <fullName evidence="7">palmitoyl-CoA hydrolase</fullName>
        <ecNumber evidence="7">3.1.2.2</ecNumber>
    </recommendedName>
</protein>
<dbReference type="GO" id="GO:0005764">
    <property type="term" value="C:lysosome"/>
    <property type="evidence" value="ECO:0007669"/>
    <property type="project" value="UniProtKB-SubCell"/>
</dbReference>